<reference evidence="2 3" key="1">
    <citation type="journal article" date="2019" name="Int. J. Syst. Evol. Microbiol.">
        <title>The Global Catalogue of Microorganisms (GCM) 10K type strain sequencing project: providing services to taxonomists for standard genome sequencing and annotation.</title>
        <authorList>
            <consortium name="The Broad Institute Genomics Platform"/>
            <consortium name="The Broad Institute Genome Sequencing Center for Infectious Disease"/>
            <person name="Wu L."/>
            <person name="Ma J."/>
        </authorList>
    </citation>
    <scope>NUCLEOTIDE SEQUENCE [LARGE SCALE GENOMIC DNA]</scope>
    <source>
        <strain evidence="2 3">CGMCC 1.12553</strain>
    </source>
</reference>
<gene>
    <name evidence="2" type="ORF">ACFO0N_02540</name>
</gene>
<protein>
    <submittedName>
        <fullName evidence="2">Mut7-C RNAse domain-containing protein</fullName>
    </submittedName>
</protein>
<feature type="domain" description="Mut7-C RNAse" evidence="1">
    <location>
        <begin position="15"/>
        <end position="161"/>
    </location>
</feature>
<evidence type="ECO:0000313" key="2">
    <source>
        <dbReference type="EMBL" id="MFC4356823.1"/>
    </source>
</evidence>
<dbReference type="EMBL" id="JBHSDS010000002">
    <property type="protein sequence ID" value="MFC4356823.1"/>
    <property type="molecule type" value="Genomic_DNA"/>
</dbReference>
<organism evidence="2 3">
    <name type="scientific">Halobium salinum</name>
    <dbReference type="NCBI Taxonomy" id="1364940"/>
    <lineage>
        <taxon>Archaea</taxon>
        <taxon>Methanobacteriati</taxon>
        <taxon>Methanobacteriota</taxon>
        <taxon>Stenosarchaea group</taxon>
        <taxon>Halobacteria</taxon>
        <taxon>Halobacteriales</taxon>
        <taxon>Haloferacaceae</taxon>
        <taxon>Halobium</taxon>
    </lineage>
</organism>
<comment type="caution">
    <text evidence="2">The sequence shown here is derived from an EMBL/GenBank/DDBJ whole genome shotgun (WGS) entry which is preliminary data.</text>
</comment>
<evidence type="ECO:0000313" key="3">
    <source>
        <dbReference type="Proteomes" id="UP001595921"/>
    </source>
</evidence>
<sequence>MSGVEGAESDCEDRPRLLLDVMLGKLATYLRMCGYDTAYALDRDVEADDRLLRMAAEEGRTLLTRNVRLAERAGRDEGVPGALLLETREVVDQLAELRAAGFVLALANPPRRCSVCNGRVEAVAEGESRPDYAPNDGSAWRCRNCGQLFWKGSHWDDVAATLASVSVSEEES</sequence>
<dbReference type="Proteomes" id="UP001595921">
    <property type="component" value="Unassembled WGS sequence"/>
</dbReference>
<dbReference type="Pfam" id="PF01927">
    <property type="entry name" value="Mut7-C"/>
    <property type="match status" value="1"/>
</dbReference>
<dbReference type="PANTHER" id="PTHR39081:SF1">
    <property type="entry name" value="MUT7-C RNASE DOMAIN-CONTAINING PROTEIN"/>
    <property type="match status" value="1"/>
</dbReference>
<keyword evidence="3" id="KW-1185">Reference proteome</keyword>
<dbReference type="AlphaFoldDB" id="A0ABD5P7Y9"/>
<dbReference type="InterPro" id="IPR002782">
    <property type="entry name" value="Mut7-C_RNAse_dom"/>
</dbReference>
<dbReference type="PANTHER" id="PTHR39081">
    <property type="entry name" value="MUT7-C DOMAIN-CONTAINING PROTEIN"/>
    <property type="match status" value="1"/>
</dbReference>
<accession>A0ABD5P7Y9</accession>
<proteinExistence type="predicted"/>
<dbReference type="RefSeq" id="WP_267625266.1">
    <property type="nucleotide sequence ID" value="NZ_JAODIW010000010.1"/>
</dbReference>
<name>A0ABD5P7Y9_9EURY</name>
<evidence type="ECO:0000259" key="1">
    <source>
        <dbReference type="Pfam" id="PF01927"/>
    </source>
</evidence>